<dbReference type="PANTHER" id="PTHR33710">
    <property type="entry name" value="BNAC02G09200D PROTEIN"/>
    <property type="match status" value="1"/>
</dbReference>
<accession>A0A6I9T2X1</accession>
<sequence length="433" mass="49765">MAVKDIVADFRLQFLGLLETRVRINAAQIQSFLLPQWKWYVDYGSSVAVTITYGATEVVDRRELWSALDNLAIQCVDIPWLIGGDFNAVRDLSEVCGTSGDIRTAMEDFNAVIQNTGLLPLPMQGEWYTWHNHSATPRNLWKRLDRMLINDRWMARFPNAFYSVLTPRTSDHSPMVLYEDRQQQYGGMFRFDNYLARLPEFIPSVQNIWQHNIMGTPMYAVTRKLKALREQRRNKGDLSHNVQMAKGFLEAAQLLWMKGGDQCSRVFFRKIAQRRSARRIFQINDDQGSTHTDPEEVINEFVTYYQNLLVGDRRRTGVDIQTHRPWARHILSNEESTTLLLPFTPADVKQAVFDIHEDKAPGPDGYSSGFFKAAWPIVGQEVTSAVLDFFRTGRLLKQINTTLLALLPKVHSPMTVSDFRPIACCKVIYKIIA</sequence>
<dbReference type="OrthoDB" id="1744525at2759"/>
<dbReference type="Proteomes" id="UP000504604">
    <property type="component" value="Linkage group LG3"/>
</dbReference>
<dbReference type="SUPFAM" id="SSF56219">
    <property type="entry name" value="DNase I-like"/>
    <property type="match status" value="1"/>
</dbReference>
<dbReference type="PANTHER" id="PTHR33710:SF71">
    <property type="entry name" value="ENDONUCLEASE_EXONUCLEASE_PHOSPHATASE DOMAIN-CONTAINING PROTEIN"/>
    <property type="match status" value="1"/>
</dbReference>
<name>A0A6I9T2X1_SESIN</name>
<dbReference type="KEGG" id="sind:105159293"/>
<dbReference type="InterPro" id="IPR036691">
    <property type="entry name" value="Endo/exonu/phosph_ase_sf"/>
</dbReference>
<dbReference type="RefSeq" id="XP_011074605.1">
    <property type="nucleotide sequence ID" value="XM_011076303.1"/>
</dbReference>
<keyword evidence="1" id="KW-1185">Reference proteome</keyword>
<evidence type="ECO:0000313" key="1">
    <source>
        <dbReference type="Proteomes" id="UP000504604"/>
    </source>
</evidence>
<dbReference type="AlphaFoldDB" id="A0A6I9T2X1"/>
<organism evidence="1 2">
    <name type="scientific">Sesamum indicum</name>
    <name type="common">Oriental sesame</name>
    <name type="synonym">Sesamum orientale</name>
    <dbReference type="NCBI Taxonomy" id="4182"/>
    <lineage>
        <taxon>Eukaryota</taxon>
        <taxon>Viridiplantae</taxon>
        <taxon>Streptophyta</taxon>
        <taxon>Embryophyta</taxon>
        <taxon>Tracheophyta</taxon>
        <taxon>Spermatophyta</taxon>
        <taxon>Magnoliopsida</taxon>
        <taxon>eudicotyledons</taxon>
        <taxon>Gunneridae</taxon>
        <taxon>Pentapetalae</taxon>
        <taxon>asterids</taxon>
        <taxon>lamiids</taxon>
        <taxon>Lamiales</taxon>
        <taxon>Pedaliaceae</taxon>
        <taxon>Sesamum</taxon>
    </lineage>
</organism>
<gene>
    <name evidence="2" type="primary">LOC105159293</name>
</gene>
<proteinExistence type="predicted"/>
<dbReference type="InParanoid" id="A0A6I9T2X1"/>
<protein>
    <submittedName>
        <fullName evidence="2">Uncharacterized protein LOC105159293</fullName>
    </submittedName>
</protein>
<evidence type="ECO:0000313" key="2">
    <source>
        <dbReference type="RefSeq" id="XP_011074605.1"/>
    </source>
</evidence>
<reference evidence="2" key="1">
    <citation type="submission" date="2025-08" db="UniProtKB">
        <authorList>
            <consortium name="RefSeq"/>
        </authorList>
    </citation>
    <scope>IDENTIFICATION</scope>
</reference>
<dbReference type="Gene3D" id="3.60.10.10">
    <property type="entry name" value="Endonuclease/exonuclease/phosphatase"/>
    <property type="match status" value="1"/>
</dbReference>
<dbReference type="GeneID" id="105159293"/>